<gene>
    <name evidence="2" type="ORF">C2L71_05275</name>
</gene>
<feature type="region of interest" description="Disordered" evidence="1">
    <location>
        <begin position="1"/>
        <end position="77"/>
    </location>
</feature>
<dbReference type="OrthoDB" id="3193255at2"/>
<dbReference type="Proteomes" id="UP000236197">
    <property type="component" value="Unassembled WGS sequence"/>
</dbReference>
<evidence type="ECO:0000313" key="3">
    <source>
        <dbReference type="Proteomes" id="UP000236197"/>
    </source>
</evidence>
<evidence type="ECO:0000256" key="1">
    <source>
        <dbReference type="SAM" id="MobiDB-lite"/>
    </source>
</evidence>
<proteinExistence type="predicted"/>
<protein>
    <submittedName>
        <fullName evidence="2">Uncharacterized protein</fullName>
    </submittedName>
</protein>
<name>A0A2K2UCE5_9ACTN</name>
<comment type="caution">
    <text evidence="2">The sequence shown here is derived from an EMBL/GenBank/DDBJ whole genome shotgun (WGS) entry which is preliminary data.</text>
</comment>
<dbReference type="EMBL" id="PPEK01000004">
    <property type="protein sequence ID" value="PNV67997.1"/>
    <property type="molecule type" value="Genomic_DNA"/>
</dbReference>
<organism evidence="2 3">
    <name type="scientific">Enteroscipio rubneri</name>
    <dbReference type="NCBI Taxonomy" id="2070686"/>
    <lineage>
        <taxon>Bacteria</taxon>
        <taxon>Bacillati</taxon>
        <taxon>Actinomycetota</taxon>
        <taxon>Coriobacteriia</taxon>
        <taxon>Eggerthellales</taxon>
        <taxon>Eggerthellaceae</taxon>
        <taxon>Enteroscipio</taxon>
    </lineage>
</organism>
<reference evidence="3" key="1">
    <citation type="submission" date="2018-01" db="EMBL/GenBank/DDBJ databases">
        <title>Rubneribacter badeniensis gen. nov., sp. nov., and Colonibacter rubneri, gen. nov., sp. nov., WGS of new members of the Eggerthellaceae.</title>
        <authorList>
            <person name="Danylec N."/>
            <person name="Stoll D.A."/>
            <person name="Doetsch A."/>
            <person name="Kulling S.E."/>
            <person name="Huch M."/>
        </authorList>
    </citation>
    <scope>NUCLEOTIDE SEQUENCE [LARGE SCALE GENOMIC DNA]</scope>
    <source>
        <strain evidence="3">ResAG-96</strain>
    </source>
</reference>
<evidence type="ECO:0000313" key="2">
    <source>
        <dbReference type="EMBL" id="PNV67997.1"/>
    </source>
</evidence>
<keyword evidence="3" id="KW-1185">Reference proteome</keyword>
<accession>A0A2K2UCE5</accession>
<sequence>MRPVTTPAPSKTGPTDSHDEAEPAFSSTQSAAGIGFERAPGKRDPFLRPADEDDDGYDPFSDRPPAPEPAFQEDPWR</sequence>
<feature type="compositionally biased region" description="Basic and acidic residues" evidence="1">
    <location>
        <begin position="39"/>
        <end position="50"/>
    </location>
</feature>
<dbReference type="AlphaFoldDB" id="A0A2K2UCE5"/>